<dbReference type="InterPro" id="IPR024097">
    <property type="entry name" value="bHLH_ZIP_TF"/>
</dbReference>
<feature type="region of interest" description="Disordered" evidence="5">
    <location>
        <begin position="106"/>
        <end position="210"/>
    </location>
</feature>
<dbReference type="OrthoDB" id="690068at2759"/>
<dbReference type="SMART" id="SM00353">
    <property type="entry name" value="HLH"/>
    <property type="match status" value="1"/>
</dbReference>
<dbReference type="Gene3D" id="4.10.280.10">
    <property type="entry name" value="Helix-loop-helix DNA-binding domain"/>
    <property type="match status" value="1"/>
</dbReference>
<dbReference type="InterPro" id="IPR011598">
    <property type="entry name" value="bHLH_dom"/>
</dbReference>
<evidence type="ECO:0000256" key="2">
    <source>
        <dbReference type="ARBA" id="ARBA00023015"/>
    </source>
</evidence>
<dbReference type="AlphaFoldDB" id="A0A8T2S3A5"/>
<reference evidence="7" key="1">
    <citation type="submission" date="2021-08" db="EMBL/GenBank/DDBJ databases">
        <title>WGS assembly of Ceratopteris richardii.</title>
        <authorList>
            <person name="Marchant D.B."/>
            <person name="Chen G."/>
            <person name="Jenkins J."/>
            <person name="Shu S."/>
            <person name="Leebens-Mack J."/>
            <person name="Grimwood J."/>
            <person name="Schmutz J."/>
            <person name="Soltis P."/>
            <person name="Soltis D."/>
            <person name="Chen Z.-H."/>
        </authorList>
    </citation>
    <scope>NUCLEOTIDE SEQUENCE</scope>
    <source>
        <strain evidence="7">Whitten #5841</strain>
        <tissue evidence="7">Leaf</tissue>
    </source>
</reference>
<evidence type="ECO:0000256" key="4">
    <source>
        <dbReference type="ARBA" id="ARBA00023242"/>
    </source>
</evidence>
<dbReference type="GO" id="GO:0046983">
    <property type="term" value="F:protein dimerization activity"/>
    <property type="evidence" value="ECO:0007669"/>
    <property type="project" value="InterPro"/>
</dbReference>
<sequence>MAAYARHQLKDTFTQNAAEDTLPSAVRYSMDRLSSLMQDLQPKYSHSFQDLHSDDLVLKPVFGSPGVLQELSNGNCSIGSSASEEFRSAISFEDRIVPLQRYIKHESQPAVSSERQASPSSCVSEVPGVETSRTALRKRRRNSVEKDGQQEVLESIKRSKGSDCKDDPARKSEPSYAEPAKSFSSPGGKQGCATPANQRSAPTSAQKSHVATIKVPKLSISTLQQESSKELDYVHVRARRGEATDKHSLAERVRREKIRERMKFLESLVPSCIKATGKAMVLDEIINYVQSLQCQVEFLSMKLAAIAHEELEFSADCFLGKQPLQAKQWSHLHSPSMSRTDPDEPARAPLADYSTSSNAGFINPIVGNGIHQSNRSIHDVTTGLTRQPRSQELNAVASGPCADLPFFSNLPFEMGRKDSSSHCSIAESKANPLPHLPPHSCISQRSLSTEMEWEDEIQNVMHHMSFIPEAKSPWFCC</sequence>
<feature type="compositionally biased region" description="Polar residues" evidence="5">
    <location>
        <begin position="195"/>
        <end position="209"/>
    </location>
</feature>
<keyword evidence="4" id="KW-0539">Nucleus</keyword>
<protein>
    <recommendedName>
        <fullName evidence="6">BHLH domain-containing protein</fullName>
    </recommendedName>
</protein>
<proteinExistence type="predicted"/>
<organism evidence="7 8">
    <name type="scientific">Ceratopteris richardii</name>
    <name type="common">Triangle waterfern</name>
    <dbReference type="NCBI Taxonomy" id="49495"/>
    <lineage>
        <taxon>Eukaryota</taxon>
        <taxon>Viridiplantae</taxon>
        <taxon>Streptophyta</taxon>
        <taxon>Embryophyta</taxon>
        <taxon>Tracheophyta</taxon>
        <taxon>Polypodiopsida</taxon>
        <taxon>Polypodiidae</taxon>
        <taxon>Polypodiales</taxon>
        <taxon>Pteridineae</taxon>
        <taxon>Pteridaceae</taxon>
        <taxon>Parkerioideae</taxon>
        <taxon>Ceratopteris</taxon>
    </lineage>
</organism>
<dbReference type="PANTHER" id="PTHR12565">
    <property type="entry name" value="STEROL REGULATORY ELEMENT-BINDING PROTEIN"/>
    <property type="match status" value="1"/>
</dbReference>
<dbReference type="PROSITE" id="PS50888">
    <property type="entry name" value="BHLH"/>
    <property type="match status" value="1"/>
</dbReference>
<evidence type="ECO:0000313" key="8">
    <source>
        <dbReference type="Proteomes" id="UP000825935"/>
    </source>
</evidence>
<evidence type="ECO:0000256" key="5">
    <source>
        <dbReference type="SAM" id="MobiDB-lite"/>
    </source>
</evidence>
<dbReference type="InterPro" id="IPR036638">
    <property type="entry name" value="HLH_DNA-bd_sf"/>
</dbReference>
<comment type="caution">
    <text evidence="7">The sequence shown here is derived from an EMBL/GenBank/DDBJ whole genome shotgun (WGS) entry which is preliminary data.</text>
</comment>
<feature type="domain" description="BHLH" evidence="6">
    <location>
        <begin position="242"/>
        <end position="292"/>
    </location>
</feature>
<evidence type="ECO:0000313" key="7">
    <source>
        <dbReference type="EMBL" id="KAH7306602.1"/>
    </source>
</evidence>
<keyword evidence="2" id="KW-0805">Transcription regulation</keyword>
<keyword evidence="8" id="KW-1185">Reference proteome</keyword>
<evidence type="ECO:0000259" key="6">
    <source>
        <dbReference type="PROSITE" id="PS50888"/>
    </source>
</evidence>
<dbReference type="Proteomes" id="UP000825935">
    <property type="component" value="Chromosome 22"/>
</dbReference>
<accession>A0A8T2S3A5</accession>
<dbReference type="GO" id="GO:0005634">
    <property type="term" value="C:nucleus"/>
    <property type="evidence" value="ECO:0007669"/>
    <property type="project" value="UniProtKB-SubCell"/>
</dbReference>
<gene>
    <name evidence="7" type="ORF">KP509_22G021400</name>
</gene>
<evidence type="ECO:0000256" key="3">
    <source>
        <dbReference type="ARBA" id="ARBA00023163"/>
    </source>
</evidence>
<dbReference type="Pfam" id="PF00010">
    <property type="entry name" value="HLH"/>
    <property type="match status" value="1"/>
</dbReference>
<feature type="compositionally biased region" description="Basic and acidic residues" evidence="5">
    <location>
        <begin position="142"/>
        <end position="173"/>
    </location>
</feature>
<dbReference type="EMBL" id="CM035427">
    <property type="protein sequence ID" value="KAH7306602.1"/>
    <property type="molecule type" value="Genomic_DNA"/>
</dbReference>
<keyword evidence="3" id="KW-0804">Transcription</keyword>
<evidence type="ECO:0000256" key="1">
    <source>
        <dbReference type="ARBA" id="ARBA00004123"/>
    </source>
</evidence>
<dbReference type="GO" id="GO:0003700">
    <property type="term" value="F:DNA-binding transcription factor activity"/>
    <property type="evidence" value="ECO:0007669"/>
    <property type="project" value="TreeGrafter"/>
</dbReference>
<name>A0A8T2S3A5_CERRI</name>
<dbReference type="PANTHER" id="PTHR12565:SF184">
    <property type="entry name" value="BHLH TRANSCRIPTION FACTOR"/>
    <property type="match status" value="1"/>
</dbReference>
<dbReference type="SUPFAM" id="SSF47459">
    <property type="entry name" value="HLH, helix-loop-helix DNA-binding domain"/>
    <property type="match status" value="1"/>
</dbReference>
<comment type="subcellular location">
    <subcellularLocation>
        <location evidence="1">Nucleus</location>
    </subcellularLocation>
</comment>
<feature type="compositionally biased region" description="Polar residues" evidence="5">
    <location>
        <begin position="109"/>
        <end position="123"/>
    </location>
</feature>